<keyword evidence="20" id="KW-1185">Reference proteome</keyword>
<comment type="catalytic activity">
    <reaction evidence="1">
        <text>S-ubiquitinyl-[E2 ubiquitin-conjugating enzyme]-L-cysteine + [acceptor protein]-L-lysine = [E2 ubiquitin-conjugating enzyme]-L-cysteine + N(6)-ubiquitinyl-[acceptor protein]-L-lysine.</text>
        <dbReference type="EC" id="2.3.2.27"/>
    </reaction>
</comment>
<keyword evidence="12" id="KW-0833">Ubl conjugation pathway</keyword>
<evidence type="ECO:0000256" key="16">
    <source>
        <dbReference type="PROSITE-ProRule" id="PRU00175"/>
    </source>
</evidence>
<evidence type="ECO:0000313" key="20">
    <source>
        <dbReference type="Proteomes" id="UP000079169"/>
    </source>
</evidence>
<dbReference type="InterPro" id="IPR001680">
    <property type="entry name" value="WD40_rpt"/>
</dbReference>
<keyword evidence="10" id="KW-0227">DNA damage</keyword>
<sequence>MVNVVDNHRIHQQIPCSFCPLAPPPSSLNSIPQNHPEPVNPSVQNQDAPGVVVLGLEAPSTPVRTSEKRKHSSPVSKKARLDDSQEDEDGVDVGCNICYDSYTAVGPHRPVCLKCGHIFGFSCVERWLKVSCSNGNRRCPTCNKKASLKDIRYLYCCNLRAVDNTRVHQLTTELEKEKIQNSKYKVEITTVKIKMASLEKELNHYKGLEKQGLLHQKELRQEELSSKVPVFYMSIALCKNSTGTLGLARSLVYDETKKLLLATHQTDTHIFSGFGYSLLSLQVVNRASPPVHKFYLMSQKTIRDVMFHPQDSDLLLIVSLDKTAKLIDVRTGTRIYTFHTDYALWSCAWDQTNPNLFLVGGVNGQLARFDKRQTAWQHPIATGGTNVGVVSIIGVKAGPGRGLPRGGFLVCKLNAVLALESTALDNNAYEDSLELLDTDGPFMSMSYLSSKNQVLLSSRPAAASPNIRHRVFTLDQSPDGKPVLSLIQTILGGSLAPSLTRSYIWPEQVAGHPN</sequence>
<dbReference type="InterPro" id="IPR056527">
    <property type="entry name" value="WD40_RFWD3"/>
</dbReference>
<dbReference type="PROSITE" id="PS50089">
    <property type="entry name" value="ZF_RING_2"/>
    <property type="match status" value="1"/>
</dbReference>
<evidence type="ECO:0000256" key="13">
    <source>
        <dbReference type="ARBA" id="ARBA00022833"/>
    </source>
</evidence>
<evidence type="ECO:0000256" key="9">
    <source>
        <dbReference type="ARBA" id="ARBA00022737"/>
    </source>
</evidence>
<feature type="region of interest" description="Disordered" evidence="18">
    <location>
        <begin position="59"/>
        <end position="88"/>
    </location>
</feature>
<dbReference type="EC" id="2.3.2.27" evidence="5"/>
<evidence type="ECO:0000256" key="12">
    <source>
        <dbReference type="ARBA" id="ARBA00022786"/>
    </source>
</evidence>
<dbReference type="GO" id="GO:0016605">
    <property type="term" value="C:PML body"/>
    <property type="evidence" value="ECO:0007669"/>
    <property type="project" value="UniProtKB-SubCell"/>
</dbReference>
<evidence type="ECO:0000313" key="21">
    <source>
        <dbReference type="RefSeq" id="XP_008469909.2"/>
    </source>
</evidence>
<dbReference type="CDD" id="cd16450">
    <property type="entry name" value="mRING-C3HGC3_RFWD3"/>
    <property type="match status" value="1"/>
</dbReference>
<evidence type="ECO:0000256" key="2">
    <source>
        <dbReference type="ARBA" id="ARBA00004322"/>
    </source>
</evidence>
<evidence type="ECO:0000256" key="11">
    <source>
        <dbReference type="ARBA" id="ARBA00022771"/>
    </source>
</evidence>
<evidence type="ECO:0000256" key="7">
    <source>
        <dbReference type="ARBA" id="ARBA00022574"/>
    </source>
</evidence>
<dbReference type="PaxDb" id="121845-A0A1S3CXL3"/>
<dbReference type="Gene3D" id="3.30.40.10">
    <property type="entry name" value="Zinc/RING finger domain, C3HC4 (zinc finger)"/>
    <property type="match status" value="1"/>
</dbReference>
<dbReference type="PANTHER" id="PTHR16047:SF7">
    <property type="entry name" value="E3 UBIQUITIN-PROTEIN LIGASE RFWD3"/>
    <property type="match status" value="1"/>
</dbReference>
<keyword evidence="7" id="KW-0853">WD repeat</keyword>
<proteinExistence type="predicted"/>
<dbReference type="GeneID" id="103507235"/>
<dbReference type="InterPro" id="IPR015943">
    <property type="entry name" value="WD40/YVTN_repeat-like_dom_sf"/>
</dbReference>
<evidence type="ECO:0000256" key="3">
    <source>
        <dbReference type="ARBA" id="ARBA00004496"/>
    </source>
</evidence>
<dbReference type="InterPro" id="IPR037381">
    <property type="entry name" value="RFWD3"/>
</dbReference>
<dbReference type="GO" id="GO:0005737">
    <property type="term" value="C:cytoplasm"/>
    <property type="evidence" value="ECO:0007669"/>
    <property type="project" value="UniProtKB-SubCell"/>
</dbReference>
<dbReference type="GO" id="GO:0061630">
    <property type="term" value="F:ubiquitin protein ligase activity"/>
    <property type="evidence" value="ECO:0007669"/>
    <property type="project" value="UniProtKB-EC"/>
</dbReference>
<reference evidence="21" key="1">
    <citation type="submission" date="2025-08" db="UniProtKB">
        <authorList>
            <consortium name="RefSeq"/>
        </authorList>
    </citation>
    <scope>IDENTIFICATION</scope>
</reference>
<evidence type="ECO:0000256" key="18">
    <source>
        <dbReference type="SAM" id="MobiDB-lite"/>
    </source>
</evidence>
<dbReference type="GO" id="GO:0008270">
    <property type="term" value="F:zinc ion binding"/>
    <property type="evidence" value="ECO:0007669"/>
    <property type="project" value="UniProtKB-KW"/>
</dbReference>
<comment type="pathway">
    <text evidence="4">Protein modification; protein ubiquitination.</text>
</comment>
<dbReference type="InterPro" id="IPR013083">
    <property type="entry name" value="Znf_RING/FYVE/PHD"/>
</dbReference>
<dbReference type="SMART" id="SM00184">
    <property type="entry name" value="RING"/>
    <property type="match status" value="1"/>
</dbReference>
<dbReference type="RefSeq" id="XP_008469909.2">
    <property type="nucleotide sequence ID" value="XM_008471687.2"/>
</dbReference>
<evidence type="ECO:0000256" key="4">
    <source>
        <dbReference type="ARBA" id="ARBA00004906"/>
    </source>
</evidence>
<protein>
    <recommendedName>
        <fullName evidence="5">RING-type E3 ubiquitin transferase</fullName>
        <ecNumber evidence="5">2.3.2.27</ecNumber>
    </recommendedName>
</protein>
<evidence type="ECO:0000256" key="10">
    <source>
        <dbReference type="ARBA" id="ARBA00022763"/>
    </source>
</evidence>
<evidence type="ECO:0000256" key="1">
    <source>
        <dbReference type="ARBA" id="ARBA00000900"/>
    </source>
</evidence>
<organism evidence="20 21">
    <name type="scientific">Diaphorina citri</name>
    <name type="common">Asian citrus psyllid</name>
    <dbReference type="NCBI Taxonomy" id="121845"/>
    <lineage>
        <taxon>Eukaryota</taxon>
        <taxon>Metazoa</taxon>
        <taxon>Ecdysozoa</taxon>
        <taxon>Arthropoda</taxon>
        <taxon>Hexapoda</taxon>
        <taxon>Insecta</taxon>
        <taxon>Pterygota</taxon>
        <taxon>Neoptera</taxon>
        <taxon>Paraneoptera</taxon>
        <taxon>Hemiptera</taxon>
        <taxon>Sternorrhyncha</taxon>
        <taxon>Psylloidea</taxon>
        <taxon>Psyllidae</taxon>
        <taxon>Diaphorininae</taxon>
        <taxon>Diaphorina</taxon>
    </lineage>
</organism>
<keyword evidence="17" id="KW-0175">Coiled coil</keyword>
<keyword evidence="11 16" id="KW-0863">Zinc-finger</keyword>
<keyword evidence="13" id="KW-0862">Zinc</keyword>
<dbReference type="AlphaFoldDB" id="A0A1S3CXL3"/>
<dbReference type="Pfam" id="PF13639">
    <property type="entry name" value="zf-RING_2"/>
    <property type="match status" value="1"/>
</dbReference>
<feature type="coiled-coil region" evidence="17">
    <location>
        <begin position="167"/>
        <end position="201"/>
    </location>
</feature>
<dbReference type="SUPFAM" id="SSF50978">
    <property type="entry name" value="WD40 repeat-like"/>
    <property type="match status" value="1"/>
</dbReference>
<comment type="subcellular location">
    <subcellularLocation>
        <location evidence="3">Cytoplasm</location>
    </subcellularLocation>
    <subcellularLocation>
        <location evidence="2">Nucleus</location>
        <location evidence="2">PML body</location>
    </subcellularLocation>
</comment>
<dbReference type="SUPFAM" id="SSF57850">
    <property type="entry name" value="RING/U-box"/>
    <property type="match status" value="1"/>
</dbReference>
<keyword evidence="6" id="KW-0963">Cytoplasm</keyword>
<evidence type="ECO:0000256" key="5">
    <source>
        <dbReference type="ARBA" id="ARBA00012483"/>
    </source>
</evidence>
<dbReference type="GO" id="GO:0036297">
    <property type="term" value="P:interstrand cross-link repair"/>
    <property type="evidence" value="ECO:0007669"/>
    <property type="project" value="InterPro"/>
</dbReference>
<dbReference type="InterPro" id="IPR036322">
    <property type="entry name" value="WD40_repeat_dom_sf"/>
</dbReference>
<dbReference type="Proteomes" id="UP000079169">
    <property type="component" value="Unplaced"/>
</dbReference>
<evidence type="ECO:0000256" key="14">
    <source>
        <dbReference type="ARBA" id="ARBA00023204"/>
    </source>
</evidence>
<dbReference type="SMART" id="SM00320">
    <property type="entry name" value="WD40"/>
    <property type="match status" value="2"/>
</dbReference>
<feature type="domain" description="RING-type" evidence="19">
    <location>
        <begin position="95"/>
        <end position="143"/>
    </location>
</feature>
<keyword evidence="11 16" id="KW-0479">Metal-binding</keyword>
<keyword evidence="15" id="KW-0539">Nucleus</keyword>
<dbReference type="PANTHER" id="PTHR16047">
    <property type="entry name" value="RFWD3 PROTEIN"/>
    <property type="match status" value="1"/>
</dbReference>
<evidence type="ECO:0000256" key="6">
    <source>
        <dbReference type="ARBA" id="ARBA00022490"/>
    </source>
</evidence>
<evidence type="ECO:0000256" key="15">
    <source>
        <dbReference type="ARBA" id="ARBA00023242"/>
    </source>
</evidence>
<keyword evidence="14" id="KW-0234">DNA repair</keyword>
<keyword evidence="9" id="KW-0677">Repeat</keyword>
<evidence type="ECO:0000259" key="19">
    <source>
        <dbReference type="PROSITE" id="PS50089"/>
    </source>
</evidence>
<keyword evidence="8" id="KW-0808">Transferase</keyword>
<gene>
    <name evidence="21" type="primary">LOC103507235</name>
</gene>
<dbReference type="Gene3D" id="2.130.10.10">
    <property type="entry name" value="YVTN repeat-like/Quinoprotein amine dehydrogenase"/>
    <property type="match status" value="1"/>
</dbReference>
<evidence type="ECO:0000256" key="8">
    <source>
        <dbReference type="ARBA" id="ARBA00022679"/>
    </source>
</evidence>
<dbReference type="GO" id="GO:0016567">
    <property type="term" value="P:protein ubiquitination"/>
    <property type="evidence" value="ECO:0007669"/>
    <property type="project" value="InterPro"/>
</dbReference>
<feature type="region of interest" description="Disordered" evidence="18">
    <location>
        <begin position="27"/>
        <end position="46"/>
    </location>
</feature>
<dbReference type="STRING" id="121845.A0A1S3CXL3"/>
<evidence type="ECO:0000256" key="17">
    <source>
        <dbReference type="SAM" id="Coils"/>
    </source>
</evidence>
<dbReference type="KEGG" id="dci:103507235"/>
<dbReference type="InterPro" id="IPR001841">
    <property type="entry name" value="Znf_RING"/>
</dbReference>
<dbReference type="Pfam" id="PF23419">
    <property type="entry name" value="WD40_RFWD3"/>
    <property type="match status" value="1"/>
</dbReference>
<accession>A0A1S3CXL3</accession>
<name>A0A1S3CXL3_DIACI</name>